<comment type="catalytic activity">
    <reaction evidence="17">
        <text>L-seryl-[protein] + ATP = O-phospho-L-seryl-[protein] + ADP + H(+)</text>
        <dbReference type="Rhea" id="RHEA:17989"/>
        <dbReference type="Rhea" id="RHEA-COMP:9863"/>
        <dbReference type="Rhea" id="RHEA-COMP:11604"/>
        <dbReference type="ChEBI" id="CHEBI:15378"/>
        <dbReference type="ChEBI" id="CHEBI:29999"/>
        <dbReference type="ChEBI" id="CHEBI:30616"/>
        <dbReference type="ChEBI" id="CHEBI:83421"/>
        <dbReference type="ChEBI" id="CHEBI:456216"/>
        <dbReference type="EC" id="2.7.11.1"/>
    </reaction>
</comment>
<evidence type="ECO:0000256" key="3">
    <source>
        <dbReference type="ARBA" id="ARBA00012513"/>
    </source>
</evidence>
<dbReference type="SMART" id="SM00220">
    <property type="entry name" value="S_TKc"/>
    <property type="match status" value="1"/>
</dbReference>
<keyword evidence="12 19" id="KW-1133">Transmembrane helix</keyword>
<dbReference type="GO" id="GO:0004674">
    <property type="term" value="F:protein serine/threonine kinase activity"/>
    <property type="evidence" value="ECO:0007669"/>
    <property type="project" value="UniProtKB-KW"/>
</dbReference>
<keyword evidence="13 19" id="KW-0472">Membrane</keyword>
<evidence type="ECO:0000259" key="21">
    <source>
        <dbReference type="PROSITE" id="PS50011"/>
    </source>
</evidence>
<reference evidence="22 23" key="1">
    <citation type="journal article" date="2021" name="Nat. Plants">
        <title>The Taxus genome provides insights into paclitaxel biosynthesis.</title>
        <authorList>
            <person name="Xiong X."/>
            <person name="Gou J."/>
            <person name="Liao Q."/>
            <person name="Li Y."/>
            <person name="Zhou Q."/>
            <person name="Bi G."/>
            <person name="Li C."/>
            <person name="Du R."/>
            <person name="Wang X."/>
            <person name="Sun T."/>
            <person name="Guo L."/>
            <person name="Liang H."/>
            <person name="Lu P."/>
            <person name="Wu Y."/>
            <person name="Zhang Z."/>
            <person name="Ro D.K."/>
            <person name="Shang Y."/>
            <person name="Huang S."/>
            <person name="Yan J."/>
        </authorList>
    </citation>
    <scope>NUCLEOTIDE SEQUENCE [LARGE SCALE GENOMIC DNA]</scope>
    <source>
        <strain evidence="22">Ta-2019</strain>
    </source>
</reference>
<evidence type="ECO:0000256" key="11">
    <source>
        <dbReference type="ARBA" id="ARBA00022840"/>
    </source>
</evidence>
<evidence type="ECO:0000256" key="18">
    <source>
        <dbReference type="PROSITE-ProRule" id="PRU10141"/>
    </source>
</evidence>
<evidence type="ECO:0000256" key="7">
    <source>
        <dbReference type="ARBA" id="ARBA00022692"/>
    </source>
</evidence>
<dbReference type="Pfam" id="PF00069">
    <property type="entry name" value="Pkinase"/>
    <property type="match status" value="1"/>
</dbReference>
<dbReference type="EC" id="2.7.11.1" evidence="3"/>
<evidence type="ECO:0000256" key="8">
    <source>
        <dbReference type="ARBA" id="ARBA00022729"/>
    </source>
</evidence>
<accession>A0AA38KK15</accession>
<evidence type="ECO:0000256" key="13">
    <source>
        <dbReference type="ARBA" id="ARBA00023136"/>
    </source>
</evidence>
<feature type="signal peptide" evidence="20">
    <location>
        <begin position="1"/>
        <end position="23"/>
    </location>
</feature>
<evidence type="ECO:0000313" key="22">
    <source>
        <dbReference type="EMBL" id="KAH9308043.1"/>
    </source>
</evidence>
<keyword evidence="11 18" id="KW-0067">ATP-binding</keyword>
<dbReference type="OMA" id="IWFKLED"/>
<keyword evidence="15" id="KW-0325">Glycoprotein</keyword>
<dbReference type="Proteomes" id="UP000824469">
    <property type="component" value="Unassembled WGS sequence"/>
</dbReference>
<dbReference type="PROSITE" id="PS00108">
    <property type="entry name" value="PROTEIN_KINASE_ST"/>
    <property type="match status" value="1"/>
</dbReference>
<feature type="non-terminal residue" evidence="22">
    <location>
        <position position="545"/>
    </location>
</feature>
<evidence type="ECO:0000256" key="19">
    <source>
        <dbReference type="SAM" id="Phobius"/>
    </source>
</evidence>
<name>A0AA38KK15_TAXCH</name>
<keyword evidence="9 18" id="KW-0547">Nucleotide-binding</keyword>
<dbReference type="InterPro" id="IPR017441">
    <property type="entry name" value="Protein_kinase_ATP_BS"/>
</dbReference>
<evidence type="ECO:0000256" key="10">
    <source>
        <dbReference type="ARBA" id="ARBA00022777"/>
    </source>
</evidence>
<keyword evidence="4" id="KW-1003">Cell membrane</keyword>
<dbReference type="PROSITE" id="PS00107">
    <property type="entry name" value="PROTEIN_KINASE_ATP"/>
    <property type="match status" value="1"/>
</dbReference>
<evidence type="ECO:0000256" key="15">
    <source>
        <dbReference type="ARBA" id="ARBA00023180"/>
    </source>
</evidence>
<dbReference type="FunFam" id="1.10.510.10:FF:000287">
    <property type="entry name" value="probable LRR receptor-like serine/threonine-protein kinase RKF3"/>
    <property type="match status" value="1"/>
</dbReference>
<dbReference type="FunFam" id="3.30.200.20:FF:000542">
    <property type="entry name" value="Receptor-like serine/threonine-protein kinase At4g25390"/>
    <property type="match status" value="1"/>
</dbReference>
<dbReference type="PROSITE" id="PS50011">
    <property type="entry name" value="PROTEIN_KINASE_DOM"/>
    <property type="match status" value="1"/>
</dbReference>
<dbReference type="GO" id="GO:0005524">
    <property type="term" value="F:ATP binding"/>
    <property type="evidence" value="ECO:0007669"/>
    <property type="project" value="UniProtKB-UniRule"/>
</dbReference>
<feature type="binding site" evidence="18">
    <location>
        <position position="322"/>
    </location>
    <ligand>
        <name>ATP</name>
        <dbReference type="ChEBI" id="CHEBI:30616"/>
    </ligand>
</feature>
<dbReference type="Gene3D" id="3.30.200.20">
    <property type="entry name" value="Phosphorylase Kinase, domain 1"/>
    <property type="match status" value="1"/>
</dbReference>
<proteinExistence type="predicted"/>
<dbReference type="SUPFAM" id="SSF56112">
    <property type="entry name" value="Protein kinase-like (PK-like)"/>
    <property type="match status" value="1"/>
</dbReference>
<feature type="transmembrane region" description="Helical" evidence="19">
    <location>
        <begin position="225"/>
        <end position="249"/>
    </location>
</feature>
<dbReference type="InterPro" id="IPR043891">
    <property type="entry name" value="SPARK"/>
</dbReference>
<keyword evidence="8 20" id="KW-0732">Signal</keyword>
<dbReference type="InterPro" id="IPR000719">
    <property type="entry name" value="Prot_kinase_dom"/>
</dbReference>
<evidence type="ECO:0000256" key="9">
    <source>
        <dbReference type="ARBA" id="ARBA00022741"/>
    </source>
</evidence>
<evidence type="ECO:0000256" key="14">
    <source>
        <dbReference type="ARBA" id="ARBA00023170"/>
    </source>
</evidence>
<dbReference type="Pfam" id="PF19160">
    <property type="entry name" value="SPARK"/>
    <property type="match status" value="1"/>
</dbReference>
<evidence type="ECO:0000256" key="20">
    <source>
        <dbReference type="SAM" id="SignalP"/>
    </source>
</evidence>
<organism evidence="22 23">
    <name type="scientific">Taxus chinensis</name>
    <name type="common">Chinese yew</name>
    <name type="synonym">Taxus wallichiana var. chinensis</name>
    <dbReference type="NCBI Taxonomy" id="29808"/>
    <lineage>
        <taxon>Eukaryota</taxon>
        <taxon>Viridiplantae</taxon>
        <taxon>Streptophyta</taxon>
        <taxon>Embryophyta</taxon>
        <taxon>Tracheophyta</taxon>
        <taxon>Spermatophyta</taxon>
        <taxon>Pinopsida</taxon>
        <taxon>Pinidae</taxon>
        <taxon>Conifers II</taxon>
        <taxon>Cupressales</taxon>
        <taxon>Taxaceae</taxon>
        <taxon>Taxus</taxon>
    </lineage>
</organism>
<keyword evidence="14" id="KW-0675">Receptor</keyword>
<evidence type="ECO:0000256" key="12">
    <source>
        <dbReference type="ARBA" id="ARBA00022989"/>
    </source>
</evidence>
<dbReference type="GO" id="GO:0005886">
    <property type="term" value="C:plasma membrane"/>
    <property type="evidence" value="ECO:0007669"/>
    <property type="project" value="UniProtKB-SubCell"/>
</dbReference>
<dbReference type="InterPro" id="IPR011009">
    <property type="entry name" value="Kinase-like_dom_sf"/>
</dbReference>
<dbReference type="InterPro" id="IPR008271">
    <property type="entry name" value="Ser/Thr_kinase_AS"/>
</dbReference>
<gene>
    <name evidence="22" type="ORF">KI387_035954</name>
</gene>
<comment type="catalytic activity">
    <reaction evidence="16">
        <text>L-threonyl-[protein] + ATP = O-phospho-L-threonyl-[protein] + ADP + H(+)</text>
        <dbReference type="Rhea" id="RHEA:46608"/>
        <dbReference type="Rhea" id="RHEA-COMP:11060"/>
        <dbReference type="Rhea" id="RHEA-COMP:11605"/>
        <dbReference type="ChEBI" id="CHEBI:15378"/>
        <dbReference type="ChEBI" id="CHEBI:30013"/>
        <dbReference type="ChEBI" id="CHEBI:30616"/>
        <dbReference type="ChEBI" id="CHEBI:61977"/>
        <dbReference type="ChEBI" id="CHEBI:456216"/>
        <dbReference type="EC" id="2.7.11.1"/>
    </reaction>
</comment>
<sequence length="545" mass="60750">MEKKLEFPVLVLLLFSAMDNAAAHCPMNLDYVTRMSWNTSTCRSVQTAEEIKFCTTTLRSVLGMGLAQFLRDQSMFELPDNASAIACLNTFQQKLSSIGLPSNVVQLCFNVSEFVSSPNLCGGIQTKKDWDEKIGPTSLDEACNGDLSRRSACTACFNSAQLVLQRVTDRIENITAETSLTCYYFVILYAIGVTNEFGPMSRKTATCALRVPFLHEKRIPRSQIAFYWCMGVAMIVILLCSLALGYYCWARMMRKAKHAHFVRTNRNLLKRTVKPNTGAVWFDIQEIKAATGNFSAANVIGQGGFGTVYKGTLSDGCQIAVKRITSSSFDDDAAFINEVEIINSIRHRNLVVLRGFCVASDNKDGRQRFLVYDYMANGSLDKHIFEGANEIKTALDWEQRKKIIIGTAKGLCYLHFGLQPAVYHRDIKATNILLDDEMNPCIADFGLATITSKVDSHLVTRIAGTHGYLAPEYALYGKLTDRSDVYSFGLVLLEIMSGRQALDTSVACASDYLITDWAWKLVRSKRTIEVVDSRIRESAVVSTME</sequence>
<dbReference type="PANTHER" id="PTHR47973">
    <property type="entry name" value="CYSTEINE-RICH RECEPTOR-LIKE PROTEIN KINASE 3"/>
    <property type="match status" value="1"/>
</dbReference>
<comment type="subcellular location">
    <subcellularLocation>
        <location evidence="1">Cell membrane</location>
        <topology evidence="1">Single-pass membrane protein</topology>
    </subcellularLocation>
    <subcellularLocation>
        <location evidence="2">Membrane</location>
        <topology evidence="2">Single-pass type I membrane protein</topology>
    </subcellularLocation>
</comment>
<protein>
    <recommendedName>
        <fullName evidence="3">non-specific serine/threonine protein kinase</fullName>
        <ecNumber evidence="3">2.7.11.1</ecNumber>
    </recommendedName>
</protein>
<evidence type="ECO:0000256" key="4">
    <source>
        <dbReference type="ARBA" id="ARBA00022475"/>
    </source>
</evidence>
<evidence type="ECO:0000313" key="23">
    <source>
        <dbReference type="Proteomes" id="UP000824469"/>
    </source>
</evidence>
<evidence type="ECO:0000256" key="6">
    <source>
        <dbReference type="ARBA" id="ARBA00022679"/>
    </source>
</evidence>
<evidence type="ECO:0000256" key="1">
    <source>
        <dbReference type="ARBA" id="ARBA00004162"/>
    </source>
</evidence>
<evidence type="ECO:0000256" key="2">
    <source>
        <dbReference type="ARBA" id="ARBA00004479"/>
    </source>
</evidence>
<dbReference type="Gene3D" id="1.10.510.10">
    <property type="entry name" value="Transferase(Phosphotransferase) domain 1"/>
    <property type="match status" value="1"/>
</dbReference>
<keyword evidence="5" id="KW-0723">Serine/threonine-protein kinase</keyword>
<evidence type="ECO:0000256" key="5">
    <source>
        <dbReference type="ARBA" id="ARBA00022527"/>
    </source>
</evidence>
<feature type="domain" description="Protein kinase" evidence="21">
    <location>
        <begin position="294"/>
        <end position="545"/>
    </location>
</feature>
<feature type="chain" id="PRO_5041397989" description="non-specific serine/threonine protein kinase" evidence="20">
    <location>
        <begin position="24"/>
        <end position="545"/>
    </location>
</feature>
<keyword evidence="23" id="KW-1185">Reference proteome</keyword>
<keyword evidence="7 19" id="KW-0812">Transmembrane</keyword>
<dbReference type="AlphaFoldDB" id="A0AA38KK15"/>
<evidence type="ECO:0000256" key="16">
    <source>
        <dbReference type="ARBA" id="ARBA00047899"/>
    </source>
</evidence>
<evidence type="ECO:0000256" key="17">
    <source>
        <dbReference type="ARBA" id="ARBA00048679"/>
    </source>
</evidence>
<dbReference type="InterPro" id="IPR052059">
    <property type="entry name" value="CR_Ser/Thr_kinase"/>
</dbReference>
<keyword evidence="10" id="KW-0418">Kinase</keyword>
<comment type="caution">
    <text evidence="22">The sequence shown here is derived from an EMBL/GenBank/DDBJ whole genome shotgun (WGS) entry which is preliminary data.</text>
</comment>
<dbReference type="EMBL" id="JAHRHJ020000007">
    <property type="protein sequence ID" value="KAH9308043.1"/>
    <property type="molecule type" value="Genomic_DNA"/>
</dbReference>
<keyword evidence="6" id="KW-0808">Transferase</keyword>